<dbReference type="Gene3D" id="3.30.2010.10">
    <property type="entry name" value="Metalloproteases ('zincins'), catalytic domain"/>
    <property type="match status" value="1"/>
</dbReference>
<reference evidence="2" key="1">
    <citation type="submission" date="2023-04" db="EMBL/GenBank/DDBJ databases">
        <title>Completed genome of Mycoplasma lagogenitalium type strain 12MS.</title>
        <authorList>
            <person name="Spergser J."/>
        </authorList>
    </citation>
    <scope>NUCLEOTIDE SEQUENCE</scope>
    <source>
        <strain evidence="2">12MS</strain>
    </source>
</reference>
<proteinExistence type="predicted"/>
<sequence>MKNSILKEKKPLKPPTRKKEKKYLFEIENQKVEVFFRISKKHFCTLKITSNKILVLHNKTLQEKEIETLLKIFSENIKNHLKAQRIDFDNLYFYFLGQKYDYQIAQKGQSFYFSKPTFLSKYTFRNNEEEKIKDKLKELLEREFLKYLTSKVRYWEKIMEINYENEIALREKNSTWGTNYIKQKKIIFSKNLWAFSQEIIESVIIHELSHCFWGDHSKKFWAIVYKFCPDYQILTKKLNKKEFN</sequence>
<keyword evidence="3" id="KW-1185">Reference proteome</keyword>
<evidence type="ECO:0000313" key="3">
    <source>
        <dbReference type="Proteomes" id="UP001179842"/>
    </source>
</evidence>
<dbReference type="EMBL" id="CP122979">
    <property type="protein sequence ID" value="WGI36867.1"/>
    <property type="molecule type" value="Genomic_DNA"/>
</dbReference>
<accession>A0ABY8LXK5</accession>
<dbReference type="RefSeq" id="WP_280102170.1">
    <property type="nucleotide sequence ID" value="NZ_CP122979.1"/>
</dbReference>
<evidence type="ECO:0000313" key="2">
    <source>
        <dbReference type="EMBL" id="WGI36867.1"/>
    </source>
</evidence>
<dbReference type="PANTHER" id="PTHR30399:SF1">
    <property type="entry name" value="UTP PYROPHOSPHATASE"/>
    <property type="match status" value="1"/>
</dbReference>
<dbReference type="PANTHER" id="PTHR30399">
    <property type="entry name" value="UNCHARACTERIZED PROTEIN YGJP"/>
    <property type="match status" value="1"/>
</dbReference>
<dbReference type="InterPro" id="IPR053136">
    <property type="entry name" value="UTP_pyrophosphatase-like"/>
</dbReference>
<name>A0ABY8LXK5_9BACT</name>
<dbReference type="InterPro" id="IPR002725">
    <property type="entry name" value="YgjP-like_metallopeptidase"/>
</dbReference>
<organism evidence="2 3">
    <name type="scientific">Mesomycoplasma lagogenitalium</name>
    <dbReference type="NCBI Taxonomy" id="171286"/>
    <lineage>
        <taxon>Bacteria</taxon>
        <taxon>Bacillati</taxon>
        <taxon>Mycoplasmatota</taxon>
        <taxon>Mycoplasmoidales</taxon>
        <taxon>Metamycoplasmataceae</taxon>
        <taxon>Mesomycoplasma</taxon>
    </lineage>
</organism>
<dbReference type="CDD" id="cd07344">
    <property type="entry name" value="M48_yhfN_like"/>
    <property type="match status" value="1"/>
</dbReference>
<dbReference type="Proteomes" id="UP001179842">
    <property type="component" value="Chromosome"/>
</dbReference>
<protein>
    <submittedName>
        <fullName evidence="2">DUF45 domain-containing protein</fullName>
    </submittedName>
</protein>
<dbReference type="Pfam" id="PF01863">
    <property type="entry name" value="YgjP-like"/>
    <property type="match status" value="1"/>
</dbReference>
<evidence type="ECO:0000259" key="1">
    <source>
        <dbReference type="Pfam" id="PF01863"/>
    </source>
</evidence>
<feature type="domain" description="YgjP-like metallopeptidase" evidence="1">
    <location>
        <begin position="45"/>
        <end position="240"/>
    </location>
</feature>
<gene>
    <name evidence="2" type="ORF">QEG99_01110</name>
</gene>